<sequence>MTSSGTGLPDDLPDEKSKNRLFSNAGCRTPDAGR</sequence>
<evidence type="ECO:0000313" key="3">
    <source>
        <dbReference type="WBParaSite" id="nRc.2.0.1.t44606-RA"/>
    </source>
</evidence>
<evidence type="ECO:0000313" key="2">
    <source>
        <dbReference type="Proteomes" id="UP000887565"/>
    </source>
</evidence>
<organism evidence="2 3">
    <name type="scientific">Romanomermis culicivorax</name>
    <name type="common">Nematode worm</name>
    <dbReference type="NCBI Taxonomy" id="13658"/>
    <lineage>
        <taxon>Eukaryota</taxon>
        <taxon>Metazoa</taxon>
        <taxon>Ecdysozoa</taxon>
        <taxon>Nematoda</taxon>
        <taxon>Enoplea</taxon>
        <taxon>Dorylaimia</taxon>
        <taxon>Mermithida</taxon>
        <taxon>Mermithoidea</taxon>
        <taxon>Mermithidae</taxon>
        <taxon>Romanomermis</taxon>
    </lineage>
</organism>
<dbReference type="Proteomes" id="UP000887565">
    <property type="component" value="Unplaced"/>
</dbReference>
<proteinExistence type="predicted"/>
<dbReference type="WBParaSite" id="nRc.2.0.1.t44606-RA">
    <property type="protein sequence ID" value="nRc.2.0.1.t44606-RA"/>
    <property type="gene ID" value="nRc.2.0.1.g44606"/>
</dbReference>
<keyword evidence="2" id="KW-1185">Reference proteome</keyword>
<dbReference type="AlphaFoldDB" id="A0A915L1L2"/>
<protein>
    <submittedName>
        <fullName evidence="3">Uncharacterized protein</fullName>
    </submittedName>
</protein>
<evidence type="ECO:0000256" key="1">
    <source>
        <dbReference type="SAM" id="MobiDB-lite"/>
    </source>
</evidence>
<feature type="region of interest" description="Disordered" evidence="1">
    <location>
        <begin position="1"/>
        <end position="34"/>
    </location>
</feature>
<reference evidence="3" key="1">
    <citation type="submission" date="2022-11" db="UniProtKB">
        <authorList>
            <consortium name="WormBaseParasite"/>
        </authorList>
    </citation>
    <scope>IDENTIFICATION</scope>
</reference>
<name>A0A915L1L2_ROMCU</name>
<accession>A0A915L1L2</accession>